<proteinExistence type="predicted"/>
<reference evidence="2" key="1">
    <citation type="submission" date="2023-04" db="EMBL/GenBank/DDBJ databases">
        <title>Phytophthora lilii NBRC 32176.</title>
        <authorList>
            <person name="Ichikawa N."/>
            <person name="Sato H."/>
            <person name="Tonouchi N."/>
        </authorList>
    </citation>
    <scope>NUCLEOTIDE SEQUENCE</scope>
    <source>
        <strain evidence="2">NBRC 32176</strain>
    </source>
</reference>
<protein>
    <submittedName>
        <fullName evidence="2">Unnamed protein product</fullName>
    </submittedName>
</protein>
<dbReference type="AlphaFoldDB" id="A0A9W7CU77"/>
<gene>
    <name evidence="2" type="ORF">Plil01_001686600</name>
</gene>
<evidence type="ECO:0000313" key="2">
    <source>
        <dbReference type="EMBL" id="GMF43375.1"/>
    </source>
</evidence>
<dbReference type="EMBL" id="BSXW01002664">
    <property type="protein sequence ID" value="GMF43375.1"/>
    <property type="molecule type" value="Genomic_DNA"/>
</dbReference>
<comment type="caution">
    <text evidence="2">The sequence shown here is derived from an EMBL/GenBank/DDBJ whole genome shotgun (WGS) entry which is preliminary data.</text>
</comment>
<organism evidence="2 3">
    <name type="scientific">Phytophthora lilii</name>
    <dbReference type="NCBI Taxonomy" id="2077276"/>
    <lineage>
        <taxon>Eukaryota</taxon>
        <taxon>Sar</taxon>
        <taxon>Stramenopiles</taxon>
        <taxon>Oomycota</taxon>
        <taxon>Peronosporomycetes</taxon>
        <taxon>Peronosporales</taxon>
        <taxon>Peronosporaceae</taxon>
        <taxon>Phytophthora</taxon>
    </lineage>
</organism>
<evidence type="ECO:0000256" key="1">
    <source>
        <dbReference type="SAM" id="MobiDB-lite"/>
    </source>
</evidence>
<feature type="region of interest" description="Disordered" evidence="1">
    <location>
        <begin position="1"/>
        <end position="31"/>
    </location>
</feature>
<feature type="compositionally biased region" description="Basic residues" evidence="1">
    <location>
        <begin position="13"/>
        <end position="31"/>
    </location>
</feature>
<accession>A0A9W7CU77</accession>
<dbReference type="Proteomes" id="UP001165083">
    <property type="component" value="Unassembled WGS sequence"/>
</dbReference>
<sequence>MHIQKGDWQGKARQGKARQGKARQGKARQGKARQGCLALPCLAGTPTATSNPSTPEGVVDGFDVAVGVVAPGTLGVAEDEVAGTWVAIPVVDAGLVVGV</sequence>
<keyword evidence="3" id="KW-1185">Reference proteome</keyword>
<name>A0A9W7CU77_9STRA</name>
<feature type="compositionally biased region" description="Basic and acidic residues" evidence="1">
    <location>
        <begin position="1"/>
        <end position="10"/>
    </location>
</feature>
<evidence type="ECO:0000313" key="3">
    <source>
        <dbReference type="Proteomes" id="UP001165083"/>
    </source>
</evidence>
<dbReference type="OrthoDB" id="9398340at2759"/>